<dbReference type="Pfam" id="PF00069">
    <property type="entry name" value="Pkinase"/>
    <property type="match status" value="1"/>
</dbReference>
<keyword evidence="5" id="KW-1185">Reference proteome</keyword>
<dbReference type="CDD" id="cd14014">
    <property type="entry name" value="STKc_PknB_like"/>
    <property type="match status" value="1"/>
</dbReference>
<dbReference type="PROSITE" id="PS50011">
    <property type="entry name" value="PROTEIN_KINASE_DOM"/>
    <property type="match status" value="1"/>
</dbReference>
<dbReference type="Proteomes" id="UP000030693">
    <property type="component" value="Unassembled WGS sequence"/>
</dbReference>
<feature type="chain" id="PRO_5001566036" evidence="2">
    <location>
        <begin position="36"/>
        <end position="2177"/>
    </location>
</feature>
<dbReference type="EMBL" id="KB932210">
    <property type="protein sequence ID" value="KCV68142.1"/>
    <property type="molecule type" value="Genomic_DNA"/>
</dbReference>
<dbReference type="Gene3D" id="2.10.220.10">
    <property type="entry name" value="Hormone Receptor, Insulin-like Growth Factor Receptor 1, Chain A, domain 2"/>
    <property type="match status" value="10"/>
</dbReference>
<dbReference type="GO" id="GO:0004672">
    <property type="term" value="F:protein kinase activity"/>
    <property type="evidence" value="ECO:0007669"/>
    <property type="project" value="InterPro"/>
</dbReference>
<keyword evidence="1" id="KW-0812">Transmembrane</keyword>
<dbReference type="eggNOG" id="KOG1025">
    <property type="taxonomic scope" value="Eukaryota"/>
</dbReference>
<dbReference type="SUPFAM" id="SSF57184">
    <property type="entry name" value="Growth factor receptor domain"/>
    <property type="match status" value="8"/>
</dbReference>
<keyword evidence="4" id="KW-0808">Transferase</keyword>
<dbReference type="InterPro" id="IPR000742">
    <property type="entry name" value="EGF"/>
</dbReference>
<evidence type="ECO:0000313" key="5">
    <source>
        <dbReference type="Proteomes" id="UP000030693"/>
    </source>
</evidence>
<feature type="signal peptide" evidence="2">
    <location>
        <begin position="1"/>
        <end position="35"/>
    </location>
</feature>
<dbReference type="InterPro" id="IPR006212">
    <property type="entry name" value="Furin_repeat"/>
</dbReference>
<organism evidence="4">
    <name type="scientific">Fonticula alba</name>
    <name type="common">Slime mold</name>
    <dbReference type="NCBI Taxonomy" id="691883"/>
    <lineage>
        <taxon>Eukaryota</taxon>
        <taxon>Rotosphaerida</taxon>
        <taxon>Fonticulaceae</taxon>
        <taxon>Fonticula</taxon>
    </lineage>
</organism>
<dbReference type="InterPro" id="IPR009030">
    <property type="entry name" value="Growth_fac_rcpt_cys_sf"/>
</dbReference>
<proteinExistence type="predicted"/>
<dbReference type="SMART" id="SM00220">
    <property type="entry name" value="S_TKc"/>
    <property type="match status" value="1"/>
</dbReference>
<evidence type="ECO:0000256" key="1">
    <source>
        <dbReference type="SAM" id="Phobius"/>
    </source>
</evidence>
<dbReference type="PANTHER" id="PTHR45756">
    <property type="entry name" value="PALMITOYLTRANSFERASE"/>
    <property type="match status" value="1"/>
</dbReference>
<keyword evidence="1" id="KW-0472">Membrane</keyword>
<dbReference type="Gene3D" id="1.10.510.10">
    <property type="entry name" value="Transferase(Phosphotransferase) domain 1"/>
    <property type="match status" value="1"/>
</dbReference>
<evidence type="ECO:0000259" key="3">
    <source>
        <dbReference type="PROSITE" id="PS50011"/>
    </source>
</evidence>
<accession>A0A058Z3P5</accession>
<dbReference type="OrthoDB" id="18487at2759"/>
<evidence type="ECO:0000256" key="2">
    <source>
        <dbReference type="SAM" id="SignalP"/>
    </source>
</evidence>
<keyword evidence="2" id="KW-0732">Signal</keyword>
<keyword evidence="4" id="KW-0418">Kinase</keyword>
<dbReference type="SMART" id="SM00181">
    <property type="entry name" value="EGF"/>
    <property type="match status" value="7"/>
</dbReference>
<dbReference type="SUPFAM" id="SSF56112">
    <property type="entry name" value="Protein kinase-like (PK-like)"/>
    <property type="match status" value="1"/>
</dbReference>
<dbReference type="RefSeq" id="XP_009497516.1">
    <property type="nucleotide sequence ID" value="XM_009499241.1"/>
</dbReference>
<dbReference type="SMART" id="SM00261">
    <property type="entry name" value="FU"/>
    <property type="match status" value="18"/>
</dbReference>
<dbReference type="GO" id="GO:0005524">
    <property type="term" value="F:ATP binding"/>
    <property type="evidence" value="ECO:0007669"/>
    <property type="project" value="InterPro"/>
</dbReference>
<name>A0A058Z3P5_FONAL</name>
<dbReference type="eggNOG" id="KOG3525">
    <property type="taxonomic scope" value="Eukaryota"/>
</dbReference>
<keyword evidence="1" id="KW-1133">Transmembrane helix</keyword>
<dbReference type="InterPro" id="IPR000719">
    <property type="entry name" value="Prot_kinase_dom"/>
</dbReference>
<sequence length="2177" mass="223811">MAPPRAPHGRRGWPGRQSVLLAALVLLQLLALCQPESGTAAAAAGLRDPAPLYRAPVPLFPGIRSPDDAIGFFGRQDTSGLSYLAVFQADGHVAIHQQAGIQYAINSQARSGAFFSATPTLEMGKAITRPGPYRLVLAASDSGPAFLAFAATWAGLFKDGEWLTFDMTAGPVDVLDYLALAPLQVLVVVRATDSNALYLLQLSVQLMERKLAVPGSVTGPITARISRRPAIQVALQDGVYFFEPGGAGPLQPVGHLPLPGHVSDLAVVKMPNTNYDGLVLVLQQQQQQQQTIHICPEIDLAWNCAGGHQLAPPGGPMADLRLRPPPGGELFAHPPTDWLLVGDAATGAMYRVFLAANEPDPWQAVLLPPGLTAPEALQVMYLAMAGGSAAPQEALTDRQTAYFHYQAFCQGDSTVSCDSPDFWHLASDDGYTCSPGRALSPLNMPASLCGACAAGFFMPSHATGSCSPCSSAMCEVCSLAGDCLVCQAPRLLQMVPASGKDACVVACSPGFVPDAGGTRCVPPAAMAQASPSAPQPLAHAQAPALVVFRSYVHVENGQCRLYAADTPVSQLAGNLLALSGSDSPPEWIRPNPAPPGGVLTTALPCPAAGTLSEAFFAAVELPPALDANGRMVSRVVACQENGSLYVRQMACAAADSSNTLPCTLVESLPSNHHSGFGQCASLRQVSARRVSMLTAAGQLRLLTIDPQTGTSHLQSLAPVSWHPVLLPGMRATQSTDEWLLMHLADSRSVVLQPLDLLLGSDPRTQVARRLLALRAPDPMQPDPRHLEPVLLPGIRPGAPTGELFLSGAQPGPGGLARWVVGHLPFGGLPHGRSADLPLAIHVLGHLDPGSANVLPAFRTFALPVPWSADVPGLLVLLTPELVGVALVHCGRPPGRTCWPQPARFIGLDPPLASLDRVSVGALPLAASPGAAPPGGVLILVPGMQGSQPGPGWTIRLAPVACPPGTYGPECRQCDQACITCLGPGADMCTECRYWLAGQEAHCLDRCDGPVASAPGPGECACQQPCTQCQVAPEGLGYRPVCAMCAPGWALPQPATPSAGGCGQCHASCATCSLPADPLQCAACLPGAFLLEGVCLGACPEGFFPDASATCRACPAGCLHCTLPDSCSTCAPKHFWGGPAVGCARCDASCATCDNASSCGSCMAGLVFLDPQAPSLCGSTCAPGEYVGAGRCAACDVSCALCDQAADRCQVCAAGFRWSGPAPAAGATGTCVPCELGCASCRASGCLVCGAGLVLDPNGQCVADCPAGMFSNGESCQPCDVSCRTCAGDGADQCTGCDAGLELVEAAPGVGTCVSGCLDSEYRAGVDCLPCDGACATCNGPSDKDCWRCAGAVLQGDDCVQACAAGHVAVADRCLACHPSCSECAGVRSTECTGCPGDLYPLPAEQWPSRCAGACPVGYHTSASGCRQCTEHCSSCPHNATTCALCERGWLLAGPACVSSCPAGSLATGGVCTTCHESCGTCYGPEPEHCLTCDGNSPLLVDGRCLATCPAGTFHSGETCLPCSPTCGACSGPGAAECTACPADRVMHGNACLTSCPAGYFAEADRTCRACHGSCLACAGAAADQCTDCPETWLLQQGECVKSCLGAAFACSASRACEACPSRCARCIATAAGASACTPSCQLCEGGFVLSPSTGACAASCPAGEYSTGSGTCAPCGPSCRACFGAAEHCTSCMDPDAWLHAGDGVCLSACPAGGLAAVEFPAAAPPLPGRVCLACPAGCERCAAGPGTPACAFGPDGELVCPEADRCDRCISSHLLSGGSCVASCPGGTFVDRDAPAPACAPCHANCKTCTGPGEEECTSSTSAGRRLALGLGIGLGLLLLLLLLLLVLFLLLRLRRQRGAPTKTDDDEDATVMNTMLELSLPGSILVSIASDFAPLNEEQLGAGTQASVYAARAVGAGISDRLGCPGTVAIKQLKAERMNPTQVTLFQNEVALMWLLRDAPNIVRLYGYSDQPPALVMERFDTDLATLLHSDVPLDQGAILDICQQWASGLEAMHAQGIAHRDLKPGNVFASQRPDGGWRAALGDLGTSRNLNADRSSTLVSQAPELNAMTARYAAPEALAAFHRKRPLDPELLLPGDIYSAAVMLWECLTRTVPWQGRTFEQISSGVLAGVRPPADGLHGPLADLLHMAWDSNGHTRPLAASLRQQVATQVAFLN</sequence>
<dbReference type="PANTHER" id="PTHR45756:SF1">
    <property type="entry name" value="PROTEIN KINASE DOMAIN CONTAINING PROTEIN"/>
    <property type="match status" value="1"/>
</dbReference>
<dbReference type="GeneID" id="20530133"/>
<dbReference type="CDD" id="cd00064">
    <property type="entry name" value="FU"/>
    <property type="match status" value="6"/>
</dbReference>
<feature type="domain" description="Protein kinase" evidence="3">
    <location>
        <begin position="1896"/>
        <end position="2176"/>
    </location>
</feature>
<gene>
    <name evidence="4" type="ORF">H696_05408</name>
</gene>
<dbReference type="InterPro" id="IPR053215">
    <property type="entry name" value="TKL_Ser/Thr_kinase"/>
</dbReference>
<evidence type="ECO:0000313" key="4">
    <source>
        <dbReference type="EMBL" id="KCV68142.1"/>
    </source>
</evidence>
<feature type="transmembrane region" description="Helical" evidence="1">
    <location>
        <begin position="1828"/>
        <end position="1853"/>
    </location>
</feature>
<protein>
    <submittedName>
        <fullName evidence="4">TKL protein kinase</fullName>
    </submittedName>
</protein>
<reference evidence="4" key="1">
    <citation type="submission" date="2013-04" db="EMBL/GenBank/DDBJ databases">
        <title>The Genome Sequence of Fonticula alba ATCC 38817.</title>
        <authorList>
            <consortium name="The Broad Institute Genomics Platform"/>
            <person name="Russ C."/>
            <person name="Cuomo C."/>
            <person name="Burger G."/>
            <person name="Gray M.W."/>
            <person name="Holland P.W.H."/>
            <person name="King N."/>
            <person name="Lang F.B.F."/>
            <person name="Roger A.J."/>
            <person name="Ruiz-Trillo I."/>
            <person name="Brown M."/>
            <person name="Walker B."/>
            <person name="Young S."/>
            <person name="Zeng Q."/>
            <person name="Gargeya S."/>
            <person name="Fitzgerald M."/>
            <person name="Haas B."/>
            <person name="Abouelleil A."/>
            <person name="Allen A.W."/>
            <person name="Alvarado L."/>
            <person name="Arachchi H.M."/>
            <person name="Berlin A.M."/>
            <person name="Chapman S.B."/>
            <person name="Gainer-Dewar J."/>
            <person name="Goldberg J."/>
            <person name="Griggs A."/>
            <person name="Gujja S."/>
            <person name="Hansen M."/>
            <person name="Howarth C."/>
            <person name="Imamovic A."/>
            <person name="Ireland A."/>
            <person name="Larimer J."/>
            <person name="McCowan C."/>
            <person name="Murphy C."/>
            <person name="Pearson M."/>
            <person name="Poon T.W."/>
            <person name="Priest M."/>
            <person name="Roberts A."/>
            <person name="Saif S."/>
            <person name="Shea T."/>
            <person name="Sisk P."/>
            <person name="Sykes S."/>
            <person name="Wortman J."/>
            <person name="Nusbaum C."/>
            <person name="Birren B."/>
        </authorList>
    </citation>
    <scope>NUCLEOTIDE SEQUENCE [LARGE SCALE GENOMIC DNA]</scope>
    <source>
        <strain evidence="4">ATCC 38817</strain>
    </source>
</reference>
<dbReference type="InterPro" id="IPR011009">
    <property type="entry name" value="Kinase-like_dom_sf"/>
</dbReference>